<dbReference type="AlphaFoldDB" id="A0AAD9E3R1"/>
<dbReference type="GO" id="GO:0003676">
    <property type="term" value="F:nucleic acid binding"/>
    <property type="evidence" value="ECO:0007669"/>
    <property type="project" value="InterPro"/>
</dbReference>
<keyword evidence="3" id="KW-1185">Reference proteome</keyword>
<name>A0AAD9E3R1_9TELE</name>
<evidence type="ECO:0000313" key="3">
    <source>
        <dbReference type="Proteomes" id="UP001239994"/>
    </source>
</evidence>
<reference evidence="2" key="1">
    <citation type="submission" date="2023-03" db="EMBL/GenBank/DDBJ databases">
        <title>Electrophorus voltai genome.</title>
        <authorList>
            <person name="Bian C."/>
        </authorList>
    </citation>
    <scope>NUCLEOTIDE SEQUENCE</scope>
    <source>
        <strain evidence="2">CB-2022</strain>
        <tissue evidence="2">Muscle</tissue>
    </source>
</reference>
<comment type="caution">
    <text evidence="2">The sequence shown here is derived from an EMBL/GenBank/DDBJ whole genome shotgun (WGS) entry which is preliminary data.</text>
</comment>
<protein>
    <submittedName>
        <fullName evidence="2">Uncharacterized protein</fullName>
    </submittedName>
</protein>
<accession>A0AAD9E3R1</accession>
<gene>
    <name evidence="2" type="ORF">P4O66_022856</name>
</gene>
<proteinExistence type="predicted"/>
<sequence length="91" mass="10782">MNRNKSRNRQEGKGKEQGKEQEQGQAANLWNLWNVIKRKMDGHKPSNKAELLEFLCQEWCKVIQQQCERLVEIMPRCMKAVIKNQGYSTKY</sequence>
<evidence type="ECO:0000313" key="2">
    <source>
        <dbReference type="EMBL" id="KAK1801152.1"/>
    </source>
</evidence>
<dbReference type="InterPro" id="IPR036397">
    <property type="entry name" value="RNaseH_sf"/>
</dbReference>
<organism evidence="2 3">
    <name type="scientific">Electrophorus voltai</name>
    <dbReference type="NCBI Taxonomy" id="2609070"/>
    <lineage>
        <taxon>Eukaryota</taxon>
        <taxon>Metazoa</taxon>
        <taxon>Chordata</taxon>
        <taxon>Craniata</taxon>
        <taxon>Vertebrata</taxon>
        <taxon>Euteleostomi</taxon>
        <taxon>Actinopterygii</taxon>
        <taxon>Neopterygii</taxon>
        <taxon>Teleostei</taxon>
        <taxon>Ostariophysi</taxon>
        <taxon>Gymnotiformes</taxon>
        <taxon>Gymnotoidei</taxon>
        <taxon>Gymnotidae</taxon>
        <taxon>Electrophorus</taxon>
    </lineage>
</organism>
<evidence type="ECO:0000256" key="1">
    <source>
        <dbReference type="SAM" id="MobiDB-lite"/>
    </source>
</evidence>
<feature type="compositionally biased region" description="Basic and acidic residues" evidence="1">
    <location>
        <begin position="8"/>
        <end position="22"/>
    </location>
</feature>
<dbReference type="Gene3D" id="3.30.420.10">
    <property type="entry name" value="Ribonuclease H-like superfamily/Ribonuclease H"/>
    <property type="match status" value="1"/>
</dbReference>
<feature type="region of interest" description="Disordered" evidence="1">
    <location>
        <begin position="1"/>
        <end position="25"/>
    </location>
</feature>
<dbReference type="EMBL" id="JAROKS010000009">
    <property type="protein sequence ID" value="KAK1801152.1"/>
    <property type="molecule type" value="Genomic_DNA"/>
</dbReference>
<dbReference type="Proteomes" id="UP001239994">
    <property type="component" value="Unassembled WGS sequence"/>
</dbReference>